<organism evidence="7 8">
    <name type="scientific">Kitasatospora xanthocidica</name>
    <dbReference type="NCBI Taxonomy" id="83382"/>
    <lineage>
        <taxon>Bacteria</taxon>
        <taxon>Bacillati</taxon>
        <taxon>Actinomycetota</taxon>
        <taxon>Actinomycetes</taxon>
        <taxon>Kitasatosporales</taxon>
        <taxon>Streptomycetaceae</taxon>
        <taxon>Kitasatospora</taxon>
    </lineage>
</organism>
<dbReference type="Proteomes" id="UP000263377">
    <property type="component" value="Unassembled WGS sequence"/>
</dbReference>
<dbReference type="InterPro" id="IPR023885">
    <property type="entry name" value="4Fe4S-binding_SPASM_dom"/>
</dbReference>
<comment type="cofactor">
    <cofactor evidence="1">
        <name>[4Fe-4S] cluster</name>
        <dbReference type="ChEBI" id="CHEBI:49883"/>
    </cofactor>
</comment>
<evidence type="ECO:0000313" key="8">
    <source>
        <dbReference type="Proteomes" id="UP000263377"/>
    </source>
</evidence>
<dbReference type="SFLD" id="SFLDS00029">
    <property type="entry name" value="Radical_SAM"/>
    <property type="match status" value="1"/>
</dbReference>
<evidence type="ECO:0000256" key="4">
    <source>
        <dbReference type="ARBA" id="ARBA00023004"/>
    </source>
</evidence>
<dbReference type="InterPro" id="IPR013785">
    <property type="entry name" value="Aldolase_TIM"/>
</dbReference>
<keyword evidence="4" id="KW-0408">Iron</keyword>
<dbReference type="EMBL" id="QVIG01000001">
    <property type="protein sequence ID" value="RGD60299.1"/>
    <property type="molecule type" value="Genomic_DNA"/>
</dbReference>
<dbReference type="Gene3D" id="3.20.20.70">
    <property type="entry name" value="Aldolase class I"/>
    <property type="match status" value="1"/>
</dbReference>
<feature type="domain" description="Radical SAM core" evidence="6">
    <location>
        <begin position="62"/>
        <end position="218"/>
    </location>
</feature>
<protein>
    <submittedName>
        <fullName evidence="7">SPASM domain-containing protein</fullName>
    </submittedName>
</protein>
<comment type="caution">
    <text evidence="7">The sequence shown here is derived from an EMBL/GenBank/DDBJ whole genome shotgun (WGS) entry which is preliminary data.</text>
</comment>
<gene>
    <name evidence="7" type="ORF">DR950_23155</name>
</gene>
<dbReference type="PANTHER" id="PTHR43273:SF8">
    <property type="entry name" value="RADICAL SAM DOMAIN PROTEIN"/>
    <property type="match status" value="1"/>
</dbReference>
<dbReference type="GO" id="GO:0016491">
    <property type="term" value="F:oxidoreductase activity"/>
    <property type="evidence" value="ECO:0007669"/>
    <property type="project" value="InterPro"/>
</dbReference>
<keyword evidence="8" id="KW-1185">Reference proteome</keyword>
<evidence type="ECO:0000256" key="5">
    <source>
        <dbReference type="ARBA" id="ARBA00023014"/>
    </source>
</evidence>
<accession>A0A372ZWU4</accession>
<keyword evidence="5" id="KW-0411">Iron-sulfur</keyword>
<dbReference type="InterPro" id="IPR058240">
    <property type="entry name" value="rSAM_sf"/>
</dbReference>
<dbReference type="SFLD" id="SFLDG01384">
    <property type="entry name" value="thioether_bond_formation_requi"/>
    <property type="match status" value="1"/>
</dbReference>
<dbReference type="SFLD" id="SFLDG01067">
    <property type="entry name" value="SPASM/twitch_domain_containing"/>
    <property type="match status" value="1"/>
</dbReference>
<evidence type="ECO:0000256" key="2">
    <source>
        <dbReference type="ARBA" id="ARBA00022691"/>
    </source>
</evidence>
<keyword evidence="3" id="KW-0479">Metal-binding</keyword>
<sequence>MISDAIPRSTSDPAHVSFADGYVFHVRGGQITAPGAPCPCGELEAVHQITSYREAYPQAQLSLTDQCNMACTYCSFRDRVHADGKPVTIPLETVVQGLATHRKRLVEEDARYSRVDFGLAGETMLVRHMHEEVQALVEEGLADSPVSVVWAGPMVTNATLSMTPELADGLGPPQDISLDGPKEVHDRVRFYTNGRGGTYDHVRPVLDRVLARYPDMGVSAVLTAYCTDFTMIFRHLFEDVGARNIYMKPVNATYDKDYALNAATLPAFRQGYADLVEHLLAQPPEGILARLLALNSEDFFMRFFYRVKDRAAQVYRCGAGKSGTYLDTNGNLYPCAHFIGKSGWHIGHASTGVEDSERSRYLDLVVDQRDGCSTCPSRYVCGGGCYYQAVLANGDITRPDEVKCDLIRFITDLAVRLVITLREKYPEVLDALPAPYGLTSEALAASPEADYLPAARLLADPGHDEDSAIPLGGPGRLRGGLATSAGLRARLALDYNQLAVRLDLGDTPDAVRAVRVRLQPLGSGGFTLHDLAAQQGPGEHQWRATRDGARRLHAPTDRFRRVPHPDPLWEDAADVDLSWEAEQVRLRLPLPAHGETGAGLGVNVFVDFEDGGWTALTLHEPFAVLDRSRTGVLRLSGPETPTGPEAAGVNGWMPAGLTPIGRWAGLQGNTC</sequence>
<name>A0A372ZWU4_9ACTN</name>
<reference evidence="7 8" key="1">
    <citation type="submission" date="2018-08" db="EMBL/GenBank/DDBJ databases">
        <title>Diversity &amp; Physiological Properties of Lignin-Decomposing Actinobacteria from Soil.</title>
        <authorList>
            <person name="Roh S.G."/>
            <person name="Kim S.B."/>
        </authorList>
    </citation>
    <scope>NUCLEOTIDE SEQUENCE [LARGE SCALE GENOMIC DNA]</scope>
    <source>
        <strain evidence="7 8">MMS17-GH009</strain>
    </source>
</reference>
<dbReference type="Pfam" id="PF04055">
    <property type="entry name" value="Radical_SAM"/>
    <property type="match status" value="1"/>
</dbReference>
<evidence type="ECO:0000259" key="6">
    <source>
        <dbReference type="Pfam" id="PF04055"/>
    </source>
</evidence>
<dbReference type="NCBIfam" id="TIGR04085">
    <property type="entry name" value="rSAM_more_4Fe4S"/>
    <property type="match status" value="1"/>
</dbReference>
<dbReference type="RefSeq" id="WP_117488387.1">
    <property type="nucleotide sequence ID" value="NZ_QVIG01000001.1"/>
</dbReference>
<evidence type="ECO:0000313" key="7">
    <source>
        <dbReference type="EMBL" id="RGD60299.1"/>
    </source>
</evidence>
<dbReference type="InterPro" id="IPR007197">
    <property type="entry name" value="rSAM"/>
</dbReference>
<dbReference type="SFLD" id="SFLDG01386">
    <property type="entry name" value="main_SPASM_domain-containing"/>
    <property type="match status" value="1"/>
</dbReference>
<dbReference type="CDD" id="cd01335">
    <property type="entry name" value="Radical_SAM"/>
    <property type="match status" value="1"/>
</dbReference>
<dbReference type="PANTHER" id="PTHR43273">
    <property type="entry name" value="ANAEROBIC SULFATASE-MATURATING ENZYME HOMOLOG ASLB-RELATED"/>
    <property type="match status" value="1"/>
</dbReference>
<evidence type="ECO:0000256" key="1">
    <source>
        <dbReference type="ARBA" id="ARBA00001966"/>
    </source>
</evidence>
<evidence type="ECO:0000256" key="3">
    <source>
        <dbReference type="ARBA" id="ARBA00022723"/>
    </source>
</evidence>
<proteinExistence type="predicted"/>
<dbReference type="AlphaFoldDB" id="A0A372ZWU4"/>
<dbReference type="GO" id="GO:0051536">
    <property type="term" value="F:iron-sulfur cluster binding"/>
    <property type="evidence" value="ECO:0007669"/>
    <property type="project" value="UniProtKB-KW"/>
</dbReference>
<dbReference type="GO" id="GO:0046872">
    <property type="term" value="F:metal ion binding"/>
    <property type="evidence" value="ECO:0007669"/>
    <property type="project" value="UniProtKB-KW"/>
</dbReference>
<keyword evidence="2" id="KW-0949">S-adenosyl-L-methionine</keyword>
<dbReference type="SUPFAM" id="SSF102114">
    <property type="entry name" value="Radical SAM enzymes"/>
    <property type="match status" value="1"/>
</dbReference>
<dbReference type="InterPro" id="IPR023867">
    <property type="entry name" value="Sulphatase_maturase_rSAM"/>
</dbReference>